<evidence type="ECO:0000313" key="3">
    <source>
        <dbReference type="Proteomes" id="UP000663827"/>
    </source>
</evidence>
<dbReference type="AlphaFoldDB" id="A0A8H3E1Q5"/>
<name>A0A8H3E1Q5_9AGAM</name>
<dbReference type="Proteomes" id="UP000663827">
    <property type="component" value="Unassembled WGS sequence"/>
</dbReference>
<comment type="caution">
    <text evidence="2">The sequence shown here is derived from an EMBL/GenBank/DDBJ whole genome shotgun (WGS) entry which is preliminary data.</text>
</comment>
<feature type="region of interest" description="Disordered" evidence="1">
    <location>
        <begin position="28"/>
        <end position="96"/>
    </location>
</feature>
<evidence type="ECO:0000313" key="2">
    <source>
        <dbReference type="EMBL" id="CAE7144706.1"/>
    </source>
</evidence>
<organism evidence="2 3">
    <name type="scientific">Rhizoctonia solani</name>
    <dbReference type="NCBI Taxonomy" id="456999"/>
    <lineage>
        <taxon>Eukaryota</taxon>
        <taxon>Fungi</taxon>
        <taxon>Dikarya</taxon>
        <taxon>Basidiomycota</taxon>
        <taxon>Agaricomycotina</taxon>
        <taxon>Agaricomycetes</taxon>
        <taxon>Cantharellales</taxon>
        <taxon>Ceratobasidiaceae</taxon>
        <taxon>Rhizoctonia</taxon>
    </lineage>
</organism>
<gene>
    <name evidence="2" type="ORF">RDB_LOCUS79158</name>
</gene>
<proteinExistence type="predicted"/>
<evidence type="ECO:0000256" key="1">
    <source>
        <dbReference type="SAM" id="MobiDB-lite"/>
    </source>
</evidence>
<accession>A0A8H3E1Q5</accession>
<sequence>MTPRLNIIEPWAHWRARTSIELFHFGFKGPQDPLTSQSTQKKVRRGDHAAKELQELEAVDTAKHEKKRKRPADKTLSPSEPIPSPRSTRNRPKMRPVPLLEVPVLVAEVPSNTPPVSPHHDTCGQGRNARSSQSRGTRWRGVSEHPAVGKCNCGKALKRLRFPLARSSFEGSRFALLIFDVPNRRREPRWDTIIFI</sequence>
<feature type="region of interest" description="Disordered" evidence="1">
    <location>
        <begin position="111"/>
        <end position="143"/>
    </location>
</feature>
<reference evidence="2" key="1">
    <citation type="submission" date="2021-01" db="EMBL/GenBank/DDBJ databases">
        <authorList>
            <person name="Kaushik A."/>
        </authorList>
    </citation>
    <scope>NUCLEOTIDE SEQUENCE</scope>
    <source>
        <strain evidence="2">AG5</strain>
    </source>
</reference>
<dbReference type="EMBL" id="CAJNJQ010001611">
    <property type="protein sequence ID" value="CAE7144706.1"/>
    <property type="molecule type" value="Genomic_DNA"/>
</dbReference>
<protein>
    <submittedName>
        <fullName evidence="2">Uncharacterized protein</fullName>
    </submittedName>
</protein>